<evidence type="ECO:0000313" key="4">
    <source>
        <dbReference type="Proteomes" id="UP000291236"/>
    </source>
</evidence>
<organism evidence="3 4">
    <name type="scientific">Fluviispira sanaruensis</name>
    <dbReference type="NCBI Taxonomy" id="2493639"/>
    <lineage>
        <taxon>Bacteria</taxon>
        <taxon>Pseudomonadati</taxon>
        <taxon>Bdellovibrionota</taxon>
        <taxon>Oligoflexia</taxon>
        <taxon>Silvanigrellales</taxon>
        <taxon>Silvanigrellaceae</taxon>
        <taxon>Fluviispira</taxon>
    </lineage>
</organism>
<dbReference type="PROSITE" id="PS51348">
    <property type="entry name" value="GLYCOSYL_HYDROL_F22_2"/>
    <property type="match status" value="1"/>
</dbReference>
<dbReference type="InterPro" id="IPR001916">
    <property type="entry name" value="Glyco_hydro_22"/>
</dbReference>
<dbReference type="GO" id="GO:0003796">
    <property type="term" value="F:lysozyme activity"/>
    <property type="evidence" value="ECO:0007669"/>
    <property type="project" value="TreeGrafter"/>
</dbReference>
<gene>
    <name evidence="3" type="ORF">JCM31447_31940</name>
</gene>
<evidence type="ECO:0000259" key="2">
    <source>
        <dbReference type="Pfam" id="PF01551"/>
    </source>
</evidence>
<dbReference type="OrthoDB" id="9808681at2"/>
<dbReference type="InterPro" id="IPR016047">
    <property type="entry name" value="M23ase_b-sheet_dom"/>
</dbReference>
<dbReference type="RefSeq" id="WP_130613268.1">
    <property type="nucleotide sequence ID" value="NZ_AP019370.1"/>
</dbReference>
<dbReference type="EMBL" id="AP019370">
    <property type="protein sequence ID" value="BBH54720.1"/>
    <property type="molecule type" value="Genomic_DNA"/>
</dbReference>
<dbReference type="SMART" id="SM00263">
    <property type="entry name" value="LYZ1"/>
    <property type="match status" value="1"/>
</dbReference>
<dbReference type="KEGG" id="sbf:JCM31447_31940"/>
<dbReference type="CDD" id="cd12797">
    <property type="entry name" value="M23_peptidase"/>
    <property type="match status" value="1"/>
</dbReference>
<evidence type="ECO:0000313" key="3">
    <source>
        <dbReference type="EMBL" id="BBH54720.1"/>
    </source>
</evidence>
<dbReference type="Gene3D" id="1.10.530.10">
    <property type="match status" value="1"/>
</dbReference>
<dbReference type="AlphaFoldDB" id="A0A4P2VQM2"/>
<dbReference type="Pfam" id="PF01551">
    <property type="entry name" value="Peptidase_M23"/>
    <property type="match status" value="1"/>
</dbReference>
<dbReference type="Proteomes" id="UP000291236">
    <property type="component" value="Plasmid 68K"/>
</dbReference>
<geneLocation type="plasmid" evidence="3 4">
    <name>68K</name>
</geneLocation>
<dbReference type="SUPFAM" id="SSF51261">
    <property type="entry name" value="Duplicated hybrid motif"/>
    <property type="match status" value="1"/>
</dbReference>
<dbReference type="Pfam" id="PF00062">
    <property type="entry name" value="Lys"/>
    <property type="match status" value="1"/>
</dbReference>
<keyword evidence="3" id="KW-0614">Plasmid</keyword>
<evidence type="ECO:0000256" key="1">
    <source>
        <dbReference type="ARBA" id="ARBA00023157"/>
    </source>
</evidence>
<name>A0A4P2VQM2_FLUSA</name>
<feature type="domain" description="M23ase beta-sheet core" evidence="2">
    <location>
        <begin position="68"/>
        <end position="138"/>
    </location>
</feature>
<keyword evidence="1" id="KW-1015">Disulfide bond</keyword>
<dbReference type="PANTHER" id="PTHR11407">
    <property type="entry name" value="LYSOZYME C"/>
    <property type="match status" value="1"/>
</dbReference>
<dbReference type="Gene3D" id="2.70.70.10">
    <property type="entry name" value="Glucose Permease (Domain IIA)"/>
    <property type="match status" value="1"/>
</dbReference>
<accession>A0A4P2VQM2</accession>
<dbReference type="SUPFAM" id="SSF53955">
    <property type="entry name" value="Lysozyme-like"/>
    <property type="match status" value="1"/>
</dbReference>
<reference evidence="3 4" key="1">
    <citation type="submission" date="2018-12" db="EMBL/GenBank/DDBJ databases">
        <title>Rubrispira sanarue gen. nov., sp., nov., a member of the order Silvanigrellales, isolated from a brackish lake in Hamamatsu Japan.</title>
        <authorList>
            <person name="Maejima Y."/>
            <person name="Iino T."/>
            <person name="Muraguchi Y."/>
            <person name="Fukuda K."/>
            <person name="Nojiri H."/>
            <person name="Ohkuma M."/>
            <person name="Moriuchi R."/>
            <person name="Dohra H."/>
            <person name="Kimbara K."/>
            <person name="Shintani M."/>
        </authorList>
    </citation>
    <scope>NUCLEOTIDE SEQUENCE [LARGE SCALE GENOMIC DNA]</scope>
    <source>
        <strain evidence="3 4">RF1110005</strain>
        <plasmid evidence="3 4">68K</plasmid>
    </source>
</reference>
<protein>
    <recommendedName>
        <fullName evidence="2">M23ase beta-sheet core domain-containing protein</fullName>
    </recommendedName>
</protein>
<sequence length="264" mass="30731">MYLIILITFISSISFCNEYARAKENYKHGADFKPSLIYPVKYYKIIDKFGWEKFNSSNFKSSITFEKGNKKVFSAANGKVIISGFIGSEGVIIIKSEDYYTVYKGIQDFFVGKNKYVIAGQLIGGMHERSKLRFEVRDDFGNSYDPENYFLSKKAVKIKVKGELYRTFFAFMNMHGFTEKQIPIMYCIANLESSFNPKAINYNRNKTFDTGLFQINDIWLKKCNVTRKELFDVRKNAACARIVLLKQGFNAWVTYKKFYPHRCS</sequence>
<dbReference type="PANTHER" id="PTHR11407:SF63">
    <property type="entry name" value="LYSOZYME C"/>
    <property type="match status" value="1"/>
</dbReference>
<dbReference type="GeneID" id="39493289"/>
<dbReference type="InterPro" id="IPR023346">
    <property type="entry name" value="Lysozyme-like_dom_sf"/>
</dbReference>
<proteinExistence type="predicted"/>
<dbReference type="InterPro" id="IPR011055">
    <property type="entry name" value="Dup_hybrid_motif"/>
</dbReference>
<keyword evidence="4" id="KW-1185">Reference proteome</keyword>